<protein>
    <submittedName>
        <fullName evidence="1">Uncharacterized protein</fullName>
    </submittedName>
</protein>
<name>A0ABP9DRQ3_9BACT</name>
<keyword evidence="2" id="KW-1185">Reference proteome</keyword>
<proteinExistence type="predicted"/>
<accession>A0ABP9DRQ3</accession>
<evidence type="ECO:0000313" key="2">
    <source>
        <dbReference type="Proteomes" id="UP001500298"/>
    </source>
</evidence>
<dbReference type="EMBL" id="BAABJX010000065">
    <property type="protein sequence ID" value="GAA4850861.1"/>
    <property type="molecule type" value="Genomic_DNA"/>
</dbReference>
<dbReference type="InterPro" id="IPR027417">
    <property type="entry name" value="P-loop_NTPase"/>
</dbReference>
<comment type="caution">
    <text evidence="1">The sequence shown here is derived from an EMBL/GenBank/DDBJ whole genome shotgun (WGS) entry which is preliminary data.</text>
</comment>
<organism evidence="1 2">
    <name type="scientific">Algivirga pacifica</name>
    <dbReference type="NCBI Taxonomy" id="1162670"/>
    <lineage>
        <taxon>Bacteria</taxon>
        <taxon>Pseudomonadati</taxon>
        <taxon>Bacteroidota</taxon>
        <taxon>Cytophagia</taxon>
        <taxon>Cytophagales</taxon>
        <taxon>Flammeovirgaceae</taxon>
        <taxon>Algivirga</taxon>
    </lineage>
</organism>
<dbReference type="SUPFAM" id="SSF52540">
    <property type="entry name" value="P-loop containing nucleoside triphosphate hydrolases"/>
    <property type="match status" value="1"/>
</dbReference>
<dbReference type="Proteomes" id="UP001500298">
    <property type="component" value="Unassembled WGS sequence"/>
</dbReference>
<reference evidence="2" key="1">
    <citation type="journal article" date="2019" name="Int. J. Syst. Evol. Microbiol.">
        <title>The Global Catalogue of Microorganisms (GCM) 10K type strain sequencing project: providing services to taxonomists for standard genome sequencing and annotation.</title>
        <authorList>
            <consortium name="The Broad Institute Genomics Platform"/>
            <consortium name="The Broad Institute Genome Sequencing Center for Infectious Disease"/>
            <person name="Wu L."/>
            <person name="Ma J."/>
        </authorList>
    </citation>
    <scope>NUCLEOTIDE SEQUENCE [LARGE SCALE GENOMIC DNA]</scope>
    <source>
        <strain evidence="2">JCM 18326</strain>
    </source>
</reference>
<dbReference type="RefSeq" id="WP_345374993.1">
    <property type="nucleotide sequence ID" value="NZ_BAABJX010000065.1"/>
</dbReference>
<evidence type="ECO:0000313" key="1">
    <source>
        <dbReference type="EMBL" id="GAA4850861.1"/>
    </source>
</evidence>
<sequence>MSIKQINIRELPKRLQARWTKAKKVKDETELEIIQAIVEEKYPKALQNGPTKGRKTVRKPSGGSPKVTALGTLFHPINAIQQNEDTLIKLPGAIGQFIRAVERNEYALVLRGDRGAGKTRFLFQLINAFGSVHGVNKIGLFSLEIAENSHVITQMRNEYIVPHYQSKVFIAGKATSIETISQAAAQFDVVAIDSFNKIPGIRQEDFDKLRKAYPNTFFLVIFQSTTAGTARGGIMSEYDAQAVIHIKKGGIAIMEKNRYASGEEVQYDVFNQKIIEE</sequence>
<gene>
    <name evidence="1" type="ORF">GCM10023331_39430</name>
</gene>